<keyword evidence="2" id="KW-0560">Oxidoreductase</keyword>
<dbReference type="SUPFAM" id="SSF51197">
    <property type="entry name" value="Clavaminate synthase-like"/>
    <property type="match status" value="1"/>
</dbReference>
<gene>
    <name evidence="2" type="ORF">HNQ92_000200</name>
</gene>
<dbReference type="RefSeq" id="WP_184169579.1">
    <property type="nucleotide sequence ID" value="NZ_JACHGF010000001.1"/>
</dbReference>
<dbReference type="AlphaFoldDB" id="A0A840TQQ4"/>
<comment type="caution">
    <text evidence="2">The sequence shown here is derived from an EMBL/GenBank/DDBJ whole genome shotgun (WGS) entry which is preliminary data.</text>
</comment>
<reference evidence="2 3" key="1">
    <citation type="submission" date="2020-08" db="EMBL/GenBank/DDBJ databases">
        <title>Genomic Encyclopedia of Type Strains, Phase IV (KMG-IV): sequencing the most valuable type-strain genomes for metagenomic binning, comparative biology and taxonomic classification.</title>
        <authorList>
            <person name="Goeker M."/>
        </authorList>
    </citation>
    <scope>NUCLEOTIDE SEQUENCE [LARGE SCALE GENOMIC DNA]</scope>
    <source>
        <strain evidence="2 3">DSM 105074</strain>
    </source>
</reference>
<organism evidence="2 3">
    <name type="scientific">Rhabdobacter roseus</name>
    <dbReference type="NCBI Taxonomy" id="1655419"/>
    <lineage>
        <taxon>Bacteria</taxon>
        <taxon>Pseudomonadati</taxon>
        <taxon>Bacteroidota</taxon>
        <taxon>Cytophagia</taxon>
        <taxon>Cytophagales</taxon>
        <taxon>Cytophagaceae</taxon>
        <taxon>Rhabdobacter</taxon>
    </lineage>
</organism>
<dbReference type="Pfam" id="PF05721">
    <property type="entry name" value="PhyH"/>
    <property type="match status" value="1"/>
</dbReference>
<dbReference type="PANTHER" id="PTHR20883:SF48">
    <property type="entry name" value="ECTOINE DIOXYGENASE"/>
    <property type="match status" value="1"/>
</dbReference>
<dbReference type="EMBL" id="JACHGF010000001">
    <property type="protein sequence ID" value="MBB5282079.1"/>
    <property type="molecule type" value="Genomic_DNA"/>
</dbReference>
<dbReference type="GO" id="GO:0016706">
    <property type="term" value="F:2-oxoglutarate-dependent dioxygenase activity"/>
    <property type="evidence" value="ECO:0007669"/>
    <property type="project" value="UniProtKB-ARBA"/>
</dbReference>
<dbReference type="InterPro" id="IPR008775">
    <property type="entry name" value="Phytyl_CoA_dOase-like"/>
</dbReference>
<dbReference type="GO" id="GO:0005506">
    <property type="term" value="F:iron ion binding"/>
    <property type="evidence" value="ECO:0007669"/>
    <property type="project" value="UniProtKB-ARBA"/>
</dbReference>
<proteinExistence type="predicted"/>
<dbReference type="Proteomes" id="UP000557307">
    <property type="component" value="Unassembled WGS sequence"/>
</dbReference>
<dbReference type="PANTHER" id="PTHR20883">
    <property type="entry name" value="PHYTANOYL-COA DIOXYGENASE DOMAIN CONTAINING 1"/>
    <property type="match status" value="1"/>
</dbReference>
<comment type="cofactor">
    <cofactor evidence="1">
        <name>Fe(2+)</name>
        <dbReference type="ChEBI" id="CHEBI:29033"/>
    </cofactor>
</comment>
<accession>A0A840TQQ4</accession>
<keyword evidence="2" id="KW-0223">Dioxygenase</keyword>
<dbReference type="Gene3D" id="2.60.120.620">
    <property type="entry name" value="q2cbj1_9rhob like domain"/>
    <property type="match status" value="1"/>
</dbReference>
<evidence type="ECO:0000313" key="3">
    <source>
        <dbReference type="Proteomes" id="UP000557307"/>
    </source>
</evidence>
<evidence type="ECO:0000313" key="2">
    <source>
        <dbReference type="EMBL" id="MBB5282079.1"/>
    </source>
</evidence>
<name>A0A840TQQ4_9BACT</name>
<sequence>MSILHRVKRKAEGLRDQYFPLTKFDSATLPWIDRLNPDIEGFLQKHPPRHQVPYDMSQKLHDWQQNGYAVLEQVIPPDMIDRFWQDFEDLLEHPEQHDLSVRIDRPEFEPNQQRNIKEFPKEALKGKYVKINDFHNTSVAGKKLMAHPAIVAFLEAIFNQRVVVMQSLVFMYGSQQPTHQDFPWVTAKVPSHLAAAWIALEDIKIDSGPLYYYRGSHQIPKFNFGTGILWRPDSTRSPLEFADYLDKTCQAQQLPKETLLIKKGDVLIWHAALAHGGGVITNPEQTRKSYVCHYSTEEALPFHRNRPTEVPIKQDYNGLYIYNNPALPQSEDTMT</sequence>
<keyword evidence="3" id="KW-1185">Reference proteome</keyword>
<protein>
    <submittedName>
        <fullName evidence="2">Ectoine hydroxylase-related dioxygenase (Phytanoyl-CoA dioxygenase family)</fullName>
    </submittedName>
</protein>
<evidence type="ECO:0000256" key="1">
    <source>
        <dbReference type="ARBA" id="ARBA00001954"/>
    </source>
</evidence>